<dbReference type="RefSeq" id="WP_217333220.1">
    <property type="nucleotide sequence ID" value="NZ_JAHQZT010000001.1"/>
</dbReference>
<feature type="domain" description="Peptidase M16C associated" evidence="1">
    <location>
        <begin position="465"/>
        <end position="712"/>
    </location>
</feature>
<dbReference type="InterPro" id="IPR055130">
    <property type="entry name" value="PreP_C"/>
</dbReference>
<evidence type="ECO:0000259" key="1">
    <source>
        <dbReference type="SMART" id="SM01264"/>
    </source>
</evidence>
<reference evidence="2 3" key="1">
    <citation type="submission" date="2021-06" db="EMBL/GenBank/DDBJ databases">
        <title>Bacterium isolated from marine sediment.</title>
        <authorList>
            <person name="Zhu K.-L."/>
            <person name="Du Z.-J."/>
            <person name="Liang Q.-Y."/>
        </authorList>
    </citation>
    <scope>NUCLEOTIDE SEQUENCE [LARGE SCALE GENOMIC DNA]</scope>
    <source>
        <strain evidence="2 3">A346</strain>
    </source>
</reference>
<dbReference type="InterPro" id="IPR007863">
    <property type="entry name" value="Peptidase_M16_C"/>
</dbReference>
<proteinExistence type="predicted"/>
<dbReference type="EMBL" id="JAHQZT010000001">
    <property type="protein sequence ID" value="MBV0931790.1"/>
    <property type="molecule type" value="Genomic_DNA"/>
</dbReference>
<organism evidence="2 3">
    <name type="scientific">Marinobacterium weihaiense</name>
    <dbReference type="NCBI Taxonomy" id="2851016"/>
    <lineage>
        <taxon>Bacteria</taxon>
        <taxon>Pseudomonadati</taxon>
        <taxon>Pseudomonadota</taxon>
        <taxon>Gammaproteobacteria</taxon>
        <taxon>Oceanospirillales</taxon>
        <taxon>Oceanospirillaceae</taxon>
        <taxon>Marinobacterium</taxon>
    </lineage>
</organism>
<keyword evidence="3" id="KW-1185">Reference proteome</keyword>
<dbReference type="PANTHER" id="PTHR43016">
    <property type="entry name" value="PRESEQUENCE PROTEASE"/>
    <property type="match status" value="1"/>
</dbReference>
<sequence>MQAEQSHPAFRFLQSRVVEALNIEVAEYEHVATGARHYHMASDHDENVFLVAFRTVPEDSRGVAHILEHTALCGSERYPVRDPFFMMTRRSLNTFMNAFTSSDWTAYPFASQNRKDYFNLLDVYLDATFFSRLDSLDFAQEGHRVEFVEPNNPDTELVYKGVVYNEMKGAMSSPVSTLWQTLTRYLFPTTTYHHNSGGEPDCIPDLTYDDLLEFYRSHYHPSNAVFMTFGDIPVAELQQRFEDNALSRFERRDDVIAVEDEKRYFAPVRVEEAYALTQDDLSRSTHHVMGWLLPRSIDLDDLMQAHLLSRVLLDNSSSPLRAALESTDLGSAPSPLCGLEDSNREMSFLCGLEGSEPEHAAAFESLVMETLESVARDGIPMDMVEAQLHQLELTQREITGDGYPFGLQLIMASMSAAIHRGHPIDVLDIDPALEKLREQIKDPEFIPGLIRRWLLDNPHRVRLTLRPDAELAERRDAAEAARLAQIKAGLNDEQKQQIIQQAQALEARQQQVDDDSILPTVTLEDVPAELKLPTATELAQGVLNTTLFHAGTNGLVYQQVIIDLPNLNEDQQALLPLYTYCLTELGCGERDYRANQAYQSQVTGGLHAYTSLRGSVGDEQKVNGFLVMSGKALSVNSDKLTALMAETLDHARFDEHGRIREIVAQQRARREQSITGSGHALAMMAASAGFAPVARFSHYTRGLEGVRRVKALDKQLEQADALQQLSRELTALHGLIRQAPRRFLLVAEEEHQQAVLNQLEQYWQPAESSDFAPLALPSTREPVKQLWLTSTQVNFCACAFPTVATGHQDAAALTVLGDFLRNGYLHRAIREQGGAYGAGAGQDNGDAIFRFFSYRDPRVEGTLNDFQQAVDWLNACEDEQQRLEEAVLGVISSMDKPGSPAGEAKSTYHSSLFGRTPEVRQALREQILAVTLDDLKRVAQTYLVPEKASVAVVTSQKTAEALPADYERISI</sequence>
<name>A0ABS6M690_9GAMM</name>
<dbReference type="Pfam" id="PF05193">
    <property type="entry name" value="Peptidase_M16_C"/>
    <property type="match status" value="1"/>
</dbReference>
<dbReference type="Pfam" id="PF08367">
    <property type="entry name" value="M16C_assoc"/>
    <property type="match status" value="1"/>
</dbReference>
<dbReference type="Proteomes" id="UP000755551">
    <property type="component" value="Unassembled WGS sequence"/>
</dbReference>
<accession>A0ABS6M690</accession>
<comment type="caution">
    <text evidence="2">The sequence shown here is derived from an EMBL/GenBank/DDBJ whole genome shotgun (WGS) entry which is preliminary data.</text>
</comment>
<evidence type="ECO:0000313" key="3">
    <source>
        <dbReference type="Proteomes" id="UP000755551"/>
    </source>
</evidence>
<evidence type="ECO:0000313" key="2">
    <source>
        <dbReference type="EMBL" id="MBV0931790.1"/>
    </source>
</evidence>
<dbReference type="PANTHER" id="PTHR43016:SF13">
    <property type="entry name" value="PRESEQUENCE PROTEASE, MITOCHONDRIAL"/>
    <property type="match status" value="1"/>
</dbReference>
<dbReference type="Pfam" id="PF00675">
    <property type="entry name" value="Peptidase_M16"/>
    <property type="match status" value="1"/>
</dbReference>
<dbReference type="InterPro" id="IPR011765">
    <property type="entry name" value="Pept_M16_N"/>
</dbReference>
<dbReference type="Pfam" id="PF22516">
    <property type="entry name" value="PreP_C"/>
    <property type="match status" value="1"/>
</dbReference>
<dbReference type="SMART" id="SM01264">
    <property type="entry name" value="M16C_associated"/>
    <property type="match status" value="1"/>
</dbReference>
<protein>
    <submittedName>
        <fullName evidence="2">Insulinase family protein</fullName>
    </submittedName>
</protein>
<dbReference type="InterPro" id="IPR013578">
    <property type="entry name" value="Peptidase_M16C_assoc"/>
</dbReference>
<gene>
    <name evidence="2" type="ORF">KTN04_00335</name>
</gene>